<dbReference type="Proteomes" id="UP000279236">
    <property type="component" value="Unassembled WGS sequence"/>
</dbReference>
<keyword evidence="1" id="KW-0539">Nucleus</keyword>
<dbReference type="GeneID" id="39590091"/>
<dbReference type="RefSeq" id="XP_028471706.1">
    <property type="nucleotide sequence ID" value="XM_028621071.1"/>
</dbReference>
<evidence type="ECO:0000256" key="2">
    <source>
        <dbReference type="SAM" id="MobiDB-lite"/>
    </source>
</evidence>
<name>A0A427XCH4_9TREE</name>
<proteinExistence type="predicted"/>
<protein>
    <recommendedName>
        <fullName evidence="5">Transcription factor domain-containing protein</fullName>
    </recommendedName>
</protein>
<keyword evidence="4" id="KW-1185">Reference proteome</keyword>
<feature type="region of interest" description="Disordered" evidence="2">
    <location>
        <begin position="37"/>
        <end position="75"/>
    </location>
</feature>
<dbReference type="InterPro" id="IPR050797">
    <property type="entry name" value="Carb_Metab_Trans_Reg"/>
</dbReference>
<dbReference type="AlphaFoldDB" id="A0A427XCH4"/>
<comment type="caution">
    <text evidence="3">The sequence shown here is derived from an EMBL/GenBank/DDBJ whole genome shotgun (WGS) entry which is preliminary data.</text>
</comment>
<gene>
    <name evidence="3" type="ORF">EHS24_005548</name>
</gene>
<dbReference type="PANTHER" id="PTHR31668">
    <property type="entry name" value="GLUCOSE TRANSPORT TRANSCRIPTION REGULATOR RGT1-RELATED-RELATED"/>
    <property type="match status" value="1"/>
</dbReference>
<dbReference type="EMBL" id="RSCE01000024">
    <property type="protein sequence ID" value="RSH76559.1"/>
    <property type="molecule type" value="Genomic_DNA"/>
</dbReference>
<evidence type="ECO:0008006" key="5">
    <source>
        <dbReference type="Google" id="ProtNLM"/>
    </source>
</evidence>
<sequence>MRGRPVELVDGVSAVPCECTYRTPTKRRGRQQVILDRLRSEQSDSGLSSMVSTSTALRSSPRPSSHANPVHGVGDDAGRQLELEEHAVHNLGDGAFPEHHLPVPDGPQHSQEPHLIDCEGYDTHVGLLPQHSSNPPEPLVPITYIAQRPSPSVSLQSPSAFLADAAPLQSTRIADILPRNTALSILKLFFDHVYCIIPVVHYPTFMDAVDAREDERNPMFFVLTLQKNGDGVLTGAAMGTALQLAIDMRLFDEETYAGLSPIDAERGRRVWFLIHNADKVEAISNNRPILLRSDEFRGPGSAELPRELHDSSITADGYLPRGTSTPLIAGFNVLTRIVTVLGDILVKERDVIRRPPADSETLFRELRNVRDLRQCLVAVVTATPAPFALELSASSPAFPVPGWETALLAQVDEFFDNPGDSPQDGYLVLKANVQVTLAMTRLRLILLRERLLQSAGAPGTPPRNAAELVAVDLGENNDWRQMVYQTLLQTVHGLPIQALAANGPSLVAKIRVVAVTLLEGLPGDTEGNSEIAQYLIAFLSIMSSIEEQFAE</sequence>
<evidence type="ECO:0000313" key="4">
    <source>
        <dbReference type="Proteomes" id="UP000279236"/>
    </source>
</evidence>
<feature type="compositionally biased region" description="Polar residues" evidence="2">
    <location>
        <begin position="43"/>
        <end position="67"/>
    </location>
</feature>
<dbReference type="OrthoDB" id="1708823at2759"/>
<evidence type="ECO:0000313" key="3">
    <source>
        <dbReference type="EMBL" id="RSH76559.1"/>
    </source>
</evidence>
<reference evidence="3 4" key="1">
    <citation type="submission" date="2018-11" db="EMBL/GenBank/DDBJ databases">
        <title>Genome sequence of Apiotrichum porosum DSM 27194.</title>
        <authorList>
            <person name="Aliyu H."/>
            <person name="Gorte O."/>
            <person name="Ochsenreither K."/>
        </authorList>
    </citation>
    <scope>NUCLEOTIDE SEQUENCE [LARGE SCALE GENOMIC DNA]</scope>
    <source>
        <strain evidence="3 4">DSM 27194</strain>
    </source>
</reference>
<evidence type="ECO:0000256" key="1">
    <source>
        <dbReference type="ARBA" id="ARBA00023242"/>
    </source>
</evidence>
<accession>A0A427XCH4</accession>
<dbReference type="CDD" id="cd12148">
    <property type="entry name" value="fungal_TF_MHR"/>
    <property type="match status" value="1"/>
</dbReference>
<dbReference type="STRING" id="105984.A0A427XCH4"/>
<organism evidence="3 4">
    <name type="scientific">Apiotrichum porosum</name>
    <dbReference type="NCBI Taxonomy" id="105984"/>
    <lineage>
        <taxon>Eukaryota</taxon>
        <taxon>Fungi</taxon>
        <taxon>Dikarya</taxon>
        <taxon>Basidiomycota</taxon>
        <taxon>Agaricomycotina</taxon>
        <taxon>Tremellomycetes</taxon>
        <taxon>Trichosporonales</taxon>
        <taxon>Trichosporonaceae</taxon>
        <taxon>Apiotrichum</taxon>
    </lineage>
</organism>